<evidence type="ECO:0000313" key="5">
    <source>
        <dbReference type="EMBL" id="KJY38151.1"/>
    </source>
</evidence>
<gene>
    <name evidence="5" type="ORF">VR44_04060</name>
</gene>
<dbReference type="PATRIC" id="fig|68223.7.peg.8717"/>
<keyword evidence="6" id="KW-1185">Reference proteome</keyword>
<comment type="caution">
    <text evidence="5">The sequence shown here is derived from an EMBL/GenBank/DDBJ whole genome shotgun (WGS) entry which is preliminary data.</text>
</comment>
<dbReference type="InterPro" id="IPR036393">
    <property type="entry name" value="AceGlu_kinase-like_sf"/>
</dbReference>
<reference evidence="5 6" key="1">
    <citation type="submission" date="2015-02" db="EMBL/GenBank/DDBJ databases">
        <authorList>
            <person name="Ju K.-S."/>
            <person name="Doroghazi J.R."/>
            <person name="Metcalf W."/>
        </authorList>
    </citation>
    <scope>NUCLEOTIDE SEQUENCE [LARGE SCALE GENOMIC DNA]</scope>
    <source>
        <strain evidence="5 6">NRRL ISP-5550</strain>
    </source>
</reference>
<evidence type="ECO:0000256" key="2">
    <source>
        <dbReference type="ARBA" id="ARBA00022741"/>
    </source>
</evidence>
<keyword evidence="1" id="KW-0808">Transferase</keyword>
<dbReference type="GO" id="GO:0005524">
    <property type="term" value="F:ATP binding"/>
    <property type="evidence" value="ECO:0007669"/>
    <property type="project" value="UniProtKB-KW"/>
</dbReference>
<keyword evidence="4" id="KW-0067">ATP-binding</keyword>
<evidence type="ECO:0000313" key="6">
    <source>
        <dbReference type="Proteomes" id="UP000033551"/>
    </source>
</evidence>
<proteinExistence type="predicted"/>
<dbReference type="GO" id="GO:0033862">
    <property type="term" value="F:UMP kinase activity"/>
    <property type="evidence" value="ECO:0007669"/>
    <property type="project" value="TreeGrafter"/>
</dbReference>
<protein>
    <submittedName>
        <fullName evidence="5">Uridylate kinase</fullName>
    </submittedName>
</protein>
<evidence type="ECO:0000256" key="4">
    <source>
        <dbReference type="ARBA" id="ARBA00022840"/>
    </source>
</evidence>
<sequence>DLKVADATAITLCRDNRLPILVFELLAEGNIARAVKGEKIGTLVSDQGTRA</sequence>
<dbReference type="PANTHER" id="PTHR42833:SF4">
    <property type="entry name" value="URIDYLATE KINASE PUMPKIN, CHLOROPLASTIC"/>
    <property type="match status" value="1"/>
</dbReference>
<evidence type="ECO:0000256" key="3">
    <source>
        <dbReference type="ARBA" id="ARBA00022777"/>
    </source>
</evidence>
<dbReference type="EMBL" id="JZWV01000075">
    <property type="protein sequence ID" value="KJY38151.1"/>
    <property type="molecule type" value="Genomic_DNA"/>
</dbReference>
<name>A0A0F4JYT1_9ACTN</name>
<feature type="non-terminal residue" evidence="5">
    <location>
        <position position="1"/>
    </location>
</feature>
<evidence type="ECO:0000256" key="1">
    <source>
        <dbReference type="ARBA" id="ARBA00022679"/>
    </source>
</evidence>
<dbReference type="Gene3D" id="3.40.1160.10">
    <property type="entry name" value="Acetylglutamate kinase-like"/>
    <property type="match status" value="1"/>
</dbReference>
<keyword evidence="3 5" id="KW-0418">Kinase</keyword>
<keyword evidence="2" id="KW-0547">Nucleotide-binding</keyword>
<dbReference type="AlphaFoldDB" id="A0A0F4JYT1"/>
<dbReference type="SUPFAM" id="SSF53633">
    <property type="entry name" value="Carbamate kinase-like"/>
    <property type="match status" value="1"/>
</dbReference>
<dbReference type="GO" id="GO:0006225">
    <property type="term" value="P:UDP biosynthetic process"/>
    <property type="evidence" value="ECO:0007669"/>
    <property type="project" value="TreeGrafter"/>
</dbReference>
<dbReference type="PANTHER" id="PTHR42833">
    <property type="entry name" value="URIDYLATE KINASE"/>
    <property type="match status" value="1"/>
</dbReference>
<accession>A0A0F4JYT1</accession>
<organism evidence="5 6">
    <name type="scientific">Streptomyces katrae</name>
    <dbReference type="NCBI Taxonomy" id="68223"/>
    <lineage>
        <taxon>Bacteria</taxon>
        <taxon>Bacillati</taxon>
        <taxon>Actinomycetota</taxon>
        <taxon>Actinomycetes</taxon>
        <taxon>Kitasatosporales</taxon>
        <taxon>Streptomycetaceae</taxon>
        <taxon>Streptomyces</taxon>
    </lineage>
</organism>
<dbReference type="Proteomes" id="UP000033551">
    <property type="component" value="Unassembled WGS sequence"/>
</dbReference>